<reference evidence="4" key="1">
    <citation type="submission" date="2009-07" db="EMBL/GenBank/DDBJ databases">
        <title>Complete sequence of chromosome of Methylovorus sp. SIP3-4.</title>
        <authorList>
            <person name="Lucas S."/>
            <person name="Copeland A."/>
            <person name="Lapidus A."/>
            <person name="Glavina del Rio T."/>
            <person name="Tice H."/>
            <person name="Bruce D."/>
            <person name="Goodwin L."/>
            <person name="Pitluck S."/>
            <person name="Clum A."/>
            <person name="Larimer F."/>
            <person name="Land M."/>
            <person name="Hauser L."/>
            <person name="Kyrpides N."/>
            <person name="Mikhailova N."/>
            <person name="Kayluzhnaya M."/>
            <person name="Chistoserdova L."/>
        </authorList>
    </citation>
    <scope>NUCLEOTIDE SEQUENCE [LARGE SCALE GENOMIC DNA]</scope>
    <source>
        <strain evidence="4">SIP3-4</strain>
    </source>
</reference>
<gene>
    <name evidence="3" type="ordered locus">Msip34_0422</name>
</gene>
<dbReference type="EMBL" id="CP001674">
    <property type="protein sequence ID" value="ACT49670.1"/>
    <property type="molecule type" value="Genomic_DNA"/>
</dbReference>
<dbReference type="STRING" id="582744.Msip34_0422"/>
<dbReference type="Proteomes" id="UP000002743">
    <property type="component" value="Chromosome"/>
</dbReference>
<organism evidence="3 4">
    <name type="scientific">Methylovorus glucosotrophus (strain SIP3-4)</name>
    <dbReference type="NCBI Taxonomy" id="582744"/>
    <lineage>
        <taxon>Bacteria</taxon>
        <taxon>Pseudomonadati</taxon>
        <taxon>Pseudomonadota</taxon>
        <taxon>Betaproteobacteria</taxon>
        <taxon>Nitrosomonadales</taxon>
        <taxon>Methylophilaceae</taxon>
        <taxon>Methylovorus</taxon>
    </lineage>
</organism>
<evidence type="ECO:0000256" key="2">
    <source>
        <dbReference type="SAM" id="Phobius"/>
    </source>
</evidence>
<dbReference type="HOGENOM" id="CLU_159285_1_0_4"/>
<name>C6X950_METGS</name>
<keyword evidence="2" id="KW-1133">Transmembrane helix</keyword>
<dbReference type="eggNOG" id="ENOG5030JK7">
    <property type="taxonomic scope" value="Bacteria"/>
</dbReference>
<keyword evidence="2" id="KW-0812">Transmembrane</keyword>
<evidence type="ECO:0008006" key="5">
    <source>
        <dbReference type="Google" id="ProtNLM"/>
    </source>
</evidence>
<feature type="transmembrane region" description="Helical" evidence="2">
    <location>
        <begin position="51"/>
        <end position="73"/>
    </location>
</feature>
<dbReference type="KEGG" id="mei:Msip34_0422"/>
<feature type="transmembrane region" description="Helical" evidence="2">
    <location>
        <begin position="106"/>
        <end position="129"/>
    </location>
</feature>
<dbReference type="InterPro" id="IPR022109">
    <property type="entry name" value="DUF3649"/>
</dbReference>
<feature type="transmembrane region" description="Helical" evidence="2">
    <location>
        <begin position="80"/>
        <end position="100"/>
    </location>
</feature>
<keyword evidence="4" id="KW-1185">Reference proteome</keyword>
<proteinExistence type="predicted"/>
<dbReference type="OrthoDB" id="1684279at2"/>
<sequence length="130" mass="14155">MQVYDEGNEVSDTGLVPRKPAQAQRKSDLAARKSTSGTSATSMRWAVFSRVMAAIIGAYVLTLLSIAVLALVLPMSRAESVLLSMLLSFLIYACAVLWVFATRSAWRAWCGMLLPSLLMAAGLGVWWSVR</sequence>
<protein>
    <recommendedName>
        <fullName evidence="5">Iron uptake protein</fullName>
    </recommendedName>
</protein>
<evidence type="ECO:0000313" key="3">
    <source>
        <dbReference type="EMBL" id="ACT49670.1"/>
    </source>
</evidence>
<dbReference type="Pfam" id="PF12365">
    <property type="entry name" value="DUF3649"/>
    <property type="match status" value="1"/>
</dbReference>
<evidence type="ECO:0000313" key="4">
    <source>
        <dbReference type="Proteomes" id="UP000002743"/>
    </source>
</evidence>
<keyword evidence="2" id="KW-0472">Membrane</keyword>
<evidence type="ECO:0000256" key="1">
    <source>
        <dbReference type="SAM" id="MobiDB-lite"/>
    </source>
</evidence>
<dbReference type="AlphaFoldDB" id="C6X950"/>
<feature type="region of interest" description="Disordered" evidence="1">
    <location>
        <begin position="1"/>
        <end position="40"/>
    </location>
</feature>
<accession>C6X950</accession>
<reference evidence="3 4" key="2">
    <citation type="journal article" date="2011" name="J. Bacteriol.">
        <title>Genomes of three methylotrophs from a single niche uncover genetic and metabolic divergence of Methylophilaceae.</title>
        <authorList>
            <person name="Lapidus A."/>
            <person name="Clum A."/>
            <person name="Labutti K."/>
            <person name="Kaluzhnaya M.G."/>
            <person name="Lim S."/>
            <person name="Beck D.A."/>
            <person name="Glavina Del Rio T."/>
            <person name="Nolan M."/>
            <person name="Mavromatis K."/>
            <person name="Huntemann M."/>
            <person name="Lucas S."/>
            <person name="Lidstrom M.E."/>
            <person name="Ivanova N."/>
            <person name="Chistoserdova L."/>
        </authorList>
    </citation>
    <scope>NUCLEOTIDE SEQUENCE [LARGE SCALE GENOMIC DNA]</scope>
    <source>
        <strain evidence="3 4">SIP3-4</strain>
    </source>
</reference>
<dbReference type="RefSeq" id="WP_015829340.1">
    <property type="nucleotide sequence ID" value="NC_012969.1"/>
</dbReference>